<dbReference type="Proteomes" id="UP001341840">
    <property type="component" value="Unassembled WGS sequence"/>
</dbReference>
<sequence>MVEGLDRFPVYPPGIMIREMIHWLATGPSWVGLGLTELKIRNGETPYSTPGWENNLQRLSDA</sequence>
<name>A0ABU6ZD63_9FABA</name>
<comment type="caution">
    <text evidence="1">The sequence shown here is derived from an EMBL/GenBank/DDBJ whole genome shotgun (WGS) entry which is preliminary data.</text>
</comment>
<reference evidence="1 2" key="1">
    <citation type="journal article" date="2023" name="Plants (Basel)">
        <title>Bridging the Gap: Combining Genomics and Transcriptomics Approaches to Understand Stylosanthes scabra, an Orphan Legume from the Brazilian Caatinga.</title>
        <authorList>
            <person name="Ferreira-Neto J.R.C."/>
            <person name="da Silva M.D."/>
            <person name="Binneck E."/>
            <person name="de Melo N.F."/>
            <person name="da Silva R.H."/>
            <person name="de Melo A.L.T.M."/>
            <person name="Pandolfi V."/>
            <person name="Bustamante F.O."/>
            <person name="Brasileiro-Vidal A.C."/>
            <person name="Benko-Iseppon A.M."/>
        </authorList>
    </citation>
    <scope>NUCLEOTIDE SEQUENCE [LARGE SCALE GENOMIC DNA]</scope>
    <source>
        <tissue evidence="1">Leaves</tissue>
    </source>
</reference>
<evidence type="ECO:0000313" key="2">
    <source>
        <dbReference type="Proteomes" id="UP001341840"/>
    </source>
</evidence>
<evidence type="ECO:0000313" key="1">
    <source>
        <dbReference type="EMBL" id="MED6219900.1"/>
    </source>
</evidence>
<organism evidence="1 2">
    <name type="scientific">Stylosanthes scabra</name>
    <dbReference type="NCBI Taxonomy" id="79078"/>
    <lineage>
        <taxon>Eukaryota</taxon>
        <taxon>Viridiplantae</taxon>
        <taxon>Streptophyta</taxon>
        <taxon>Embryophyta</taxon>
        <taxon>Tracheophyta</taxon>
        <taxon>Spermatophyta</taxon>
        <taxon>Magnoliopsida</taxon>
        <taxon>eudicotyledons</taxon>
        <taxon>Gunneridae</taxon>
        <taxon>Pentapetalae</taxon>
        <taxon>rosids</taxon>
        <taxon>fabids</taxon>
        <taxon>Fabales</taxon>
        <taxon>Fabaceae</taxon>
        <taxon>Papilionoideae</taxon>
        <taxon>50 kb inversion clade</taxon>
        <taxon>dalbergioids sensu lato</taxon>
        <taxon>Dalbergieae</taxon>
        <taxon>Pterocarpus clade</taxon>
        <taxon>Stylosanthes</taxon>
    </lineage>
</organism>
<keyword evidence="2" id="KW-1185">Reference proteome</keyword>
<proteinExistence type="predicted"/>
<dbReference type="EMBL" id="JASCZI010272075">
    <property type="protein sequence ID" value="MED6219900.1"/>
    <property type="molecule type" value="Genomic_DNA"/>
</dbReference>
<accession>A0ABU6ZD63</accession>
<protein>
    <submittedName>
        <fullName evidence="1">Uncharacterized protein</fullName>
    </submittedName>
</protein>
<gene>
    <name evidence="1" type="ORF">PIB30_040095</name>
</gene>